<dbReference type="HOGENOM" id="CLU_2411517_0_0_9"/>
<dbReference type="Proteomes" id="UP000004633">
    <property type="component" value="Unassembled WGS sequence"/>
</dbReference>
<reference evidence="1 2" key="1">
    <citation type="submission" date="2010-08" db="EMBL/GenBank/DDBJ databases">
        <authorList>
            <person name="Weinstock G."/>
            <person name="Sodergren E."/>
            <person name="Clifton S."/>
            <person name="Fulton L."/>
            <person name="Fulton B."/>
            <person name="Courtney L."/>
            <person name="Fronick C."/>
            <person name="Harrison M."/>
            <person name="Strong C."/>
            <person name="Farmer C."/>
            <person name="Delahaunty K."/>
            <person name="Markovic C."/>
            <person name="Hall O."/>
            <person name="Minx P."/>
            <person name="Tomlinson C."/>
            <person name="Mitreva M."/>
            <person name="Hou S."/>
            <person name="Chen J."/>
            <person name="Wollam A."/>
            <person name="Pepin K.H."/>
            <person name="Johnson M."/>
            <person name="Bhonagiri V."/>
            <person name="Zhang X."/>
            <person name="Suruliraj S."/>
            <person name="Warren W."/>
            <person name="Chinwalla A."/>
            <person name="Mardis E.R."/>
            <person name="Wilson R.K."/>
        </authorList>
    </citation>
    <scope>NUCLEOTIDE SEQUENCE [LARGE SCALE GENOMIC DNA]</scope>
    <source>
        <strain evidence="1 2">F0399</strain>
    </source>
</reference>
<dbReference type="EMBL" id="AECV01000001">
    <property type="protein sequence ID" value="EFW30619.1"/>
    <property type="molecule type" value="Genomic_DNA"/>
</dbReference>
<sequence>MSITAFIILIQDSPLPTYYCAGDGDFCCLRIVLPGISDNALLGIRNSIIYQGKDKKSYNDTDVIYEKIKEDIWGAFMDMFVSAAAIRMRIVS</sequence>
<dbReference type="AlphaFoldDB" id="E7MZV5"/>
<evidence type="ECO:0000313" key="2">
    <source>
        <dbReference type="Proteomes" id="UP000004633"/>
    </source>
</evidence>
<keyword evidence="2" id="KW-1185">Reference proteome</keyword>
<accession>E7MZV5</accession>
<gene>
    <name evidence="1" type="ORF">HMPREF9555_00247</name>
</gene>
<protein>
    <submittedName>
        <fullName evidence="1">Uncharacterized protein</fullName>
    </submittedName>
</protein>
<comment type="caution">
    <text evidence="1">The sequence shown here is derived from an EMBL/GenBank/DDBJ whole genome shotgun (WGS) entry which is preliminary data.</text>
</comment>
<organism evidence="1 2">
    <name type="scientific">Selenomonas artemidis F0399</name>
    <dbReference type="NCBI Taxonomy" id="749551"/>
    <lineage>
        <taxon>Bacteria</taxon>
        <taxon>Bacillati</taxon>
        <taxon>Bacillota</taxon>
        <taxon>Negativicutes</taxon>
        <taxon>Selenomonadales</taxon>
        <taxon>Selenomonadaceae</taxon>
        <taxon>Selenomonas</taxon>
    </lineage>
</organism>
<evidence type="ECO:0000313" key="1">
    <source>
        <dbReference type="EMBL" id="EFW30619.1"/>
    </source>
</evidence>
<dbReference type="STRING" id="749551.HMPREF9555_00247"/>
<proteinExistence type="predicted"/>
<name>E7MZV5_9FIRM</name>